<evidence type="ECO:0000256" key="3">
    <source>
        <dbReference type="RuleBase" id="RU004508"/>
    </source>
</evidence>
<evidence type="ECO:0000313" key="4">
    <source>
        <dbReference type="EMBL" id="MFC2947715.1"/>
    </source>
</evidence>
<dbReference type="InterPro" id="IPR000653">
    <property type="entry name" value="DegT/StrS_aminotransferase"/>
</dbReference>
<dbReference type="Pfam" id="PF01041">
    <property type="entry name" value="DegT_DnrJ_EryC1"/>
    <property type="match status" value="1"/>
</dbReference>
<dbReference type="InterPro" id="IPR015424">
    <property type="entry name" value="PyrdxlP-dep_Trfase"/>
</dbReference>
<organism evidence="4 5">
    <name type="scientific">Virgibacillus sediminis</name>
    <dbReference type="NCBI Taxonomy" id="202260"/>
    <lineage>
        <taxon>Bacteria</taxon>
        <taxon>Bacillati</taxon>
        <taxon>Bacillota</taxon>
        <taxon>Bacilli</taxon>
        <taxon>Bacillales</taxon>
        <taxon>Bacillaceae</taxon>
        <taxon>Virgibacillus</taxon>
    </lineage>
</organism>
<dbReference type="SUPFAM" id="SSF53383">
    <property type="entry name" value="PLP-dependent transferases"/>
    <property type="match status" value="1"/>
</dbReference>
<keyword evidence="4" id="KW-0032">Aminotransferase</keyword>
<dbReference type="InterPro" id="IPR015422">
    <property type="entry name" value="PyrdxlP-dep_Trfase_small"/>
</dbReference>
<evidence type="ECO:0000313" key="5">
    <source>
        <dbReference type="Proteomes" id="UP001595387"/>
    </source>
</evidence>
<comment type="caution">
    <text evidence="4">The sequence shown here is derived from an EMBL/GenBank/DDBJ whole genome shotgun (WGS) entry which is preliminary data.</text>
</comment>
<dbReference type="Gene3D" id="3.40.640.10">
    <property type="entry name" value="Type I PLP-dependent aspartate aminotransferase-like (Major domain)"/>
    <property type="match status" value="1"/>
</dbReference>
<name>A0ABV7A484_9BACI</name>
<sequence>MKSETSTMKRVKMLDLSEQYKEMRKEVLETIDEVISSSQFILGKNVKKLEKDIAEFSNVSHGIGVGNGSDAIHIALQAAGVKEGDEVITTPFTFFATGGAIARTGATPVFVDIDPITFNIDAKAIEQAITDKTKAIIPVHLYGQMADMHQIKEISDKHHLVIVEDAAQAIGAACQGKKPGELGTAATYSFFPTKNLGAYGDGGMIVTSNEELAEKSRVIRVHGSKPKYYHHVLGYNSRLDELQAAVLNVKFKKLQEFSERRREKANFYSEKLTELVSDHVTVPVEKDGNYHVYHQYTIRAKSRDELKDYLKENGIDSMIYYPMPLHLQPVFEHLGYKIDEFQHTEKATVEALSLPMYPELKQEDQEYVIEKIVEFYKK</sequence>
<keyword evidence="4" id="KW-0808">Transferase</keyword>
<dbReference type="PANTHER" id="PTHR30244:SF36">
    <property type="entry name" value="3-OXO-GLUCOSE-6-PHOSPHATE:GLUTAMATE AMINOTRANSFERASE"/>
    <property type="match status" value="1"/>
</dbReference>
<dbReference type="Gene3D" id="3.90.1150.10">
    <property type="entry name" value="Aspartate Aminotransferase, domain 1"/>
    <property type="match status" value="1"/>
</dbReference>
<comment type="similarity">
    <text evidence="2 3">Belongs to the DegT/DnrJ/EryC1 family.</text>
</comment>
<dbReference type="CDD" id="cd00616">
    <property type="entry name" value="AHBA_syn"/>
    <property type="match status" value="1"/>
</dbReference>
<dbReference type="PIRSF" id="PIRSF000390">
    <property type="entry name" value="PLP_StrS"/>
    <property type="match status" value="1"/>
</dbReference>
<keyword evidence="1 3" id="KW-0663">Pyridoxal phosphate</keyword>
<dbReference type="RefSeq" id="WP_390303904.1">
    <property type="nucleotide sequence ID" value="NZ_JBHRRZ010000009.1"/>
</dbReference>
<evidence type="ECO:0000256" key="2">
    <source>
        <dbReference type="ARBA" id="ARBA00037999"/>
    </source>
</evidence>
<dbReference type="Proteomes" id="UP001595387">
    <property type="component" value="Unassembled WGS sequence"/>
</dbReference>
<reference evidence="5" key="1">
    <citation type="journal article" date="2019" name="Int. J. Syst. Evol. Microbiol.">
        <title>The Global Catalogue of Microorganisms (GCM) 10K type strain sequencing project: providing services to taxonomists for standard genome sequencing and annotation.</title>
        <authorList>
            <consortium name="The Broad Institute Genomics Platform"/>
            <consortium name="The Broad Institute Genome Sequencing Center for Infectious Disease"/>
            <person name="Wu L."/>
            <person name="Ma J."/>
        </authorList>
    </citation>
    <scope>NUCLEOTIDE SEQUENCE [LARGE SCALE GENOMIC DNA]</scope>
    <source>
        <strain evidence="5">KCTC 13193</strain>
    </source>
</reference>
<dbReference type="EMBL" id="JBHRRZ010000009">
    <property type="protein sequence ID" value="MFC2947715.1"/>
    <property type="molecule type" value="Genomic_DNA"/>
</dbReference>
<dbReference type="GO" id="GO:0008483">
    <property type="term" value="F:transaminase activity"/>
    <property type="evidence" value="ECO:0007669"/>
    <property type="project" value="UniProtKB-KW"/>
</dbReference>
<dbReference type="PANTHER" id="PTHR30244">
    <property type="entry name" value="TRANSAMINASE"/>
    <property type="match status" value="1"/>
</dbReference>
<keyword evidence="5" id="KW-1185">Reference proteome</keyword>
<proteinExistence type="inferred from homology"/>
<dbReference type="InterPro" id="IPR015421">
    <property type="entry name" value="PyrdxlP-dep_Trfase_major"/>
</dbReference>
<evidence type="ECO:0000256" key="1">
    <source>
        <dbReference type="ARBA" id="ARBA00022898"/>
    </source>
</evidence>
<protein>
    <submittedName>
        <fullName evidence="4">DegT/DnrJ/EryC1/StrS family aminotransferase</fullName>
    </submittedName>
</protein>
<accession>A0ABV7A484</accession>
<gene>
    <name evidence="4" type="ORF">ACFODW_05030</name>
</gene>